<comment type="caution">
    <text evidence="3">The sequence shown here is derived from an EMBL/GenBank/DDBJ whole genome shotgun (WGS) entry which is preliminary data.</text>
</comment>
<feature type="chain" id="PRO_5047147573" evidence="1">
    <location>
        <begin position="29"/>
        <end position="228"/>
    </location>
</feature>
<feature type="signal peptide" evidence="1">
    <location>
        <begin position="1"/>
        <end position="28"/>
    </location>
</feature>
<dbReference type="InterPro" id="IPR025510">
    <property type="entry name" value="DUF4397"/>
</dbReference>
<dbReference type="RefSeq" id="WP_377113787.1">
    <property type="nucleotide sequence ID" value="NZ_JBHTHZ010000005.1"/>
</dbReference>
<name>A0ABW3ATK5_9SPHI</name>
<dbReference type="Pfam" id="PF14344">
    <property type="entry name" value="DUF4397"/>
    <property type="match status" value="1"/>
</dbReference>
<dbReference type="PROSITE" id="PS51257">
    <property type="entry name" value="PROKAR_LIPOPROTEIN"/>
    <property type="match status" value="1"/>
</dbReference>
<evidence type="ECO:0000256" key="1">
    <source>
        <dbReference type="SAM" id="SignalP"/>
    </source>
</evidence>
<organism evidence="3 4">
    <name type="scientific">Mucilaginibacter litoreus</name>
    <dbReference type="NCBI Taxonomy" id="1048221"/>
    <lineage>
        <taxon>Bacteria</taxon>
        <taxon>Pseudomonadati</taxon>
        <taxon>Bacteroidota</taxon>
        <taxon>Sphingobacteriia</taxon>
        <taxon>Sphingobacteriales</taxon>
        <taxon>Sphingobacteriaceae</taxon>
        <taxon>Mucilaginibacter</taxon>
    </lineage>
</organism>
<feature type="domain" description="DUF4397" evidence="2">
    <location>
        <begin position="40"/>
        <end position="150"/>
    </location>
</feature>
<dbReference type="Proteomes" id="UP001597010">
    <property type="component" value="Unassembled WGS sequence"/>
</dbReference>
<dbReference type="EMBL" id="JBHTHZ010000005">
    <property type="protein sequence ID" value="MFD0793664.1"/>
    <property type="molecule type" value="Genomic_DNA"/>
</dbReference>
<keyword evidence="1" id="KW-0732">Signal</keyword>
<evidence type="ECO:0000313" key="4">
    <source>
        <dbReference type="Proteomes" id="UP001597010"/>
    </source>
</evidence>
<gene>
    <name evidence="3" type="ORF">ACFQZX_08545</name>
</gene>
<proteinExistence type="predicted"/>
<protein>
    <submittedName>
        <fullName evidence="3">DUF4397 domain-containing protein</fullName>
    </submittedName>
</protein>
<evidence type="ECO:0000313" key="3">
    <source>
        <dbReference type="EMBL" id="MFD0793664.1"/>
    </source>
</evidence>
<sequence length="228" mass="24344">MKIFNSLKNLTLSAGLILITAASLSSCSKDDDNNGVFGDAHVRVVNTVEGSASQDLYVDDTKVTSSAVAYAENSDFTEVRTGDRKATFHNSGSTDVNTSFDLSLDIGKYYTVYYTADGSSKTSFVTEEDMSAPASGKAKVRFVHLSSAAASKIDLAIANGEKIFTDLAYRTASAYKEVDANASFKLYTSGSSTIGLNIPTSLEAGKIYVIYFTGNTAANFSFHVVKEN</sequence>
<reference evidence="4" key="1">
    <citation type="journal article" date="2019" name="Int. J. Syst. Evol. Microbiol.">
        <title>The Global Catalogue of Microorganisms (GCM) 10K type strain sequencing project: providing services to taxonomists for standard genome sequencing and annotation.</title>
        <authorList>
            <consortium name="The Broad Institute Genomics Platform"/>
            <consortium name="The Broad Institute Genome Sequencing Center for Infectious Disease"/>
            <person name="Wu L."/>
            <person name="Ma J."/>
        </authorList>
    </citation>
    <scope>NUCLEOTIDE SEQUENCE [LARGE SCALE GENOMIC DNA]</scope>
    <source>
        <strain evidence="4">CCUG 61484</strain>
    </source>
</reference>
<keyword evidence="4" id="KW-1185">Reference proteome</keyword>
<evidence type="ECO:0000259" key="2">
    <source>
        <dbReference type="Pfam" id="PF14344"/>
    </source>
</evidence>
<accession>A0ABW3ATK5</accession>